<organism evidence="1">
    <name type="scientific">marine metagenome</name>
    <dbReference type="NCBI Taxonomy" id="408172"/>
    <lineage>
        <taxon>unclassified sequences</taxon>
        <taxon>metagenomes</taxon>
        <taxon>ecological metagenomes</taxon>
    </lineage>
</organism>
<accession>A0A381SJJ9</accession>
<gene>
    <name evidence="1" type="ORF">METZ01_LOCUS56468</name>
</gene>
<feature type="non-terminal residue" evidence="1">
    <location>
        <position position="1"/>
    </location>
</feature>
<dbReference type="AlphaFoldDB" id="A0A381SJJ9"/>
<evidence type="ECO:0000313" key="1">
    <source>
        <dbReference type="EMBL" id="SVA03614.1"/>
    </source>
</evidence>
<reference evidence="1" key="1">
    <citation type="submission" date="2018-05" db="EMBL/GenBank/DDBJ databases">
        <authorList>
            <person name="Lanie J.A."/>
            <person name="Ng W.-L."/>
            <person name="Kazmierczak K.M."/>
            <person name="Andrzejewski T.M."/>
            <person name="Davidsen T.M."/>
            <person name="Wayne K.J."/>
            <person name="Tettelin H."/>
            <person name="Glass J.I."/>
            <person name="Rusch D."/>
            <person name="Podicherti R."/>
            <person name="Tsui H.-C.T."/>
            <person name="Winkler M.E."/>
        </authorList>
    </citation>
    <scope>NUCLEOTIDE SEQUENCE</scope>
</reference>
<protein>
    <submittedName>
        <fullName evidence="1">Uncharacterized protein</fullName>
    </submittedName>
</protein>
<sequence>VTGYLISNSAEGLDFVGSNLLSL</sequence>
<name>A0A381SJJ9_9ZZZZ</name>
<proteinExistence type="predicted"/>
<dbReference type="EMBL" id="UINC01003129">
    <property type="protein sequence ID" value="SVA03614.1"/>
    <property type="molecule type" value="Genomic_DNA"/>
</dbReference>